<dbReference type="SUPFAM" id="SSF53474">
    <property type="entry name" value="alpha/beta-Hydrolases"/>
    <property type="match status" value="1"/>
</dbReference>
<comment type="similarity">
    <text evidence="1">Belongs to the type-B carboxylesterase/lipase family.</text>
</comment>
<evidence type="ECO:0000313" key="4">
    <source>
        <dbReference type="EMBL" id="MDT0307925.1"/>
    </source>
</evidence>
<reference evidence="5" key="1">
    <citation type="submission" date="2023-07" db="EMBL/GenBank/DDBJ databases">
        <title>30 novel species of actinomycetes from the DSMZ collection.</title>
        <authorList>
            <person name="Nouioui I."/>
        </authorList>
    </citation>
    <scope>NUCLEOTIDE SEQUENCE [LARGE SCALE GENOMIC DNA]</scope>
    <source>
        <strain evidence="5">DSM 44917</strain>
    </source>
</reference>
<dbReference type="Proteomes" id="UP001183388">
    <property type="component" value="Unassembled WGS sequence"/>
</dbReference>
<protein>
    <submittedName>
        <fullName evidence="4">Carboxylesterase family protein</fullName>
    </submittedName>
</protein>
<gene>
    <name evidence="4" type="ORF">RM780_13260</name>
</gene>
<feature type="domain" description="Carboxylesterase type B" evidence="3">
    <location>
        <begin position="16"/>
        <end position="338"/>
    </location>
</feature>
<keyword evidence="5" id="KW-1185">Reference proteome</keyword>
<dbReference type="Pfam" id="PF00135">
    <property type="entry name" value="COesterase"/>
    <property type="match status" value="2"/>
</dbReference>
<dbReference type="InterPro" id="IPR000997">
    <property type="entry name" value="Cholinesterase"/>
</dbReference>
<dbReference type="InterPro" id="IPR029058">
    <property type="entry name" value="AB_hydrolase_fold"/>
</dbReference>
<evidence type="ECO:0000256" key="2">
    <source>
        <dbReference type="ARBA" id="ARBA00022801"/>
    </source>
</evidence>
<keyword evidence="2" id="KW-0378">Hydrolase</keyword>
<evidence type="ECO:0000256" key="1">
    <source>
        <dbReference type="ARBA" id="ARBA00005964"/>
    </source>
</evidence>
<evidence type="ECO:0000259" key="3">
    <source>
        <dbReference type="Pfam" id="PF00135"/>
    </source>
</evidence>
<proteinExistence type="inferred from homology"/>
<accession>A0ABU2L8M0</accession>
<dbReference type="PRINTS" id="PR00878">
    <property type="entry name" value="CHOLNESTRASE"/>
</dbReference>
<comment type="caution">
    <text evidence="4">The sequence shown here is derived from an EMBL/GenBank/DDBJ whole genome shotgun (WGS) entry which is preliminary data.</text>
</comment>
<dbReference type="RefSeq" id="WP_311630878.1">
    <property type="nucleotide sequence ID" value="NZ_JAVREN010000016.1"/>
</dbReference>
<evidence type="ECO:0000313" key="5">
    <source>
        <dbReference type="Proteomes" id="UP001183388"/>
    </source>
</evidence>
<dbReference type="Gene3D" id="3.40.50.1820">
    <property type="entry name" value="alpha/beta hydrolase"/>
    <property type="match status" value="1"/>
</dbReference>
<dbReference type="InterPro" id="IPR050309">
    <property type="entry name" value="Type-B_Carboxylest/Lipase"/>
</dbReference>
<dbReference type="InterPro" id="IPR002018">
    <property type="entry name" value="CarbesteraseB"/>
</dbReference>
<dbReference type="PANTHER" id="PTHR11559">
    <property type="entry name" value="CARBOXYLESTERASE"/>
    <property type="match status" value="1"/>
</dbReference>
<feature type="domain" description="Carboxylesterase type B" evidence="3">
    <location>
        <begin position="372"/>
        <end position="463"/>
    </location>
</feature>
<name>A0ABU2L8M0_9ACTN</name>
<organism evidence="4 5">
    <name type="scientific">Streptomyces boetiae</name>
    <dbReference type="NCBI Taxonomy" id="3075541"/>
    <lineage>
        <taxon>Bacteria</taxon>
        <taxon>Bacillati</taxon>
        <taxon>Actinomycetota</taxon>
        <taxon>Actinomycetes</taxon>
        <taxon>Kitasatosporales</taxon>
        <taxon>Streptomycetaceae</taxon>
        <taxon>Streptomyces</taxon>
    </lineage>
</organism>
<sequence>MSSLIIAFTWREGTAVIVNTDRGAVRGERVGNGPAVFRGIPYAAPPEGPLRFRAPRPAARWDGVRDALAFSPVAPQPTYPGWRVPRAWSPGDGSDYLSVNVWTPEPPVAARAGLPVMVWIHGGAYRRGSSRVPLYDGTRLAREGVVVVSLNYRLGYEGFGWVDDAPANRGILDQIAALRWVQDNIAGFGGNPRDVTVFAESAGAGCLATLLVAPPARDLFRRAVVQSMPEFYPGEEQARRIAALTTAELGVPPTADALAAVPPERFHRAESAPVVSMLTDPGSWETPTLVPYGPVRDGVLLDAVPWRALATGAARDVEVIFGFNRDEFTLFATDTLLGADPAQTAAFARLPSGAPAAYRAAEPKLADAEVNLRIMSDLVFRAPAQWSAEAHATTGGRTFLYELTWDRTPLGAGHAVDLPLVFGNTDDPTARILLGDTPDPGFGPLSARMRTAWTTFATTGDPGWPPYGPDTRLTRVWDTPPSVTPDPEAAARIIWEGHPYR</sequence>
<dbReference type="EMBL" id="JAVREN010000016">
    <property type="protein sequence ID" value="MDT0307925.1"/>
    <property type="molecule type" value="Genomic_DNA"/>
</dbReference>